<evidence type="ECO:0000313" key="2">
    <source>
        <dbReference type="EMBL" id="KAF7271577.1"/>
    </source>
</evidence>
<dbReference type="AlphaFoldDB" id="A0A834HZ12"/>
<comment type="caution">
    <text evidence="2">The sequence shown here is derived from an EMBL/GenBank/DDBJ whole genome shotgun (WGS) entry which is preliminary data.</text>
</comment>
<sequence length="187" mass="21172">MITATLSFALAQEQHIVAFRTRARGRVGKRLEPLRTGKHRYWPENLRLRASTVIGRVGSGEKITKNCNKPSVGMNAAELRPSTLVALQCDVAESDTDAAQLPIQTRFPNYLTKQHLQCLVPITTDNSLLNPIRLDLQERLPTKPREITNNSRRKRRIGRWSEKNDDPAMPPPVSKTKHVLVREKTHG</sequence>
<evidence type="ECO:0000256" key="1">
    <source>
        <dbReference type="SAM" id="MobiDB-lite"/>
    </source>
</evidence>
<organism evidence="2 3">
    <name type="scientific">Rhynchophorus ferrugineus</name>
    <name type="common">Red palm weevil</name>
    <name type="synonym">Curculio ferrugineus</name>
    <dbReference type="NCBI Taxonomy" id="354439"/>
    <lineage>
        <taxon>Eukaryota</taxon>
        <taxon>Metazoa</taxon>
        <taxon>Ecdysozoa</taxon>
        <taxon>Arthropoda</taxon>
        <taxon>Hexapoda</taxon>
        <taxon>Insecta</taxon>
        <taxon>Pterygota</taxon>
        <taxon>Neoptera</taxon>
        <taxon>Endopterygota</taxon>
        <taxon>Coleoptera</taxon>
        <taxon>Polyphaga</taxon>
        <taxon>Cucujiformia</taxon>
        <taxon>Curculionidae</taxon>
        <taxon>Dryophthorinae</taxon>
        <taxon>Rhynchophorus</taxon>
    </lineage>
</organism>
<keyword evidence="3" id="KW-1185">Reference proteome</keyword>
<reference evidence="2" key="1">
    <citation type="submission" date="2020-08" db="EMBL/GenBank/DDBJ databases">
        <title>Genome sequencing and assembly of the red palm weevil Rhynchophorus ferrugineus.</title>
        <authorList>
            <person name="Dias G.B."/>
            <person name="Bergman C.M."/>
            <person name="Manee M."/>
        </authorList>
    </citation>
    <scope>NUCLEOTIDE SEQUENCE</scope>
    <source>
        <strain evidence="2">AA-2017</strain>
        <tissue evidence="2">Whole larva</tissue>
    </source>
</reference>
<evidence type="ECO:0000313" key="3">
    <source>
        <dbReference type="Proteomes" id="UP000625711"/>
    </source>
</evidence>
<feature type="region of interest" description="Disordered" evidence="1">
    <location>
        <begin position="143"/>
        <end position="187"/>
    </location>
</feature>
<dbReference type="Proteomes" id="UP000625711">
    <property type="component" value="Unassembled WGS sequence"/>
</dbReference>
<proteinExistence type="predicted"/>
<accession>A0A834HZ12</accession>
<gene>
    <name evidence="2" type="ORF">GWI33_015563</name>
</gene>
<dbReference type="EMBL" id="JAACXV010013943">
    <property type="protein sequence ID" value="KAF7271577.1"/>
    <property type="molecule type" value="Genomic_DNA"/>
</dbReference>
<name>A0A834HZ12_RHYFE</name>
<protein>
    <submittedName>
        <fullName evidence="2">Uncharacterized protein</fullName>
    </submittedName>
</protein>